<dbReference type="STRING" id="1184151.AW736_08130"/>
<dbReference type="GO" id="GO:0004565">
    <property type="term" value="F:beta-galactosidase activity"/>
    <property type="evidence" value="ECO:0007669"/>
    <property type="project" value="UniProtKB-EC"/>
</dbReference>
<comment type="caution">
    <text evidence="9">The sequence shown here is derived from an EMBL/GenBank/DDBJ whole genome shotgun (WGS) entry which is preliminary data.</text>
</comment>
<dbReference type="SUPFAM" id="SSF51445">
    <property type="entry name" value="(Trans)glycosidases"/>
    <property type="match status" value="1"/>
</dbReference>
<dbReference type="GO" id="GO:0009341">
    <property type="term" value="C:beta-galactosidase complex"/>
    <property type="evidence" value="ECO:0007669"/>
    <property type="project" value="InterPro"/>
</dbReference>
<name>A0A178IKP0_9BACT</name>
<dbReference type="SUPFAM" id="SSF74650">
    <property type="entry name" value="Galactose mutarotase-like"/>
    <property type="match status" value="1"/>
</dbReference>
<keyword evidence="5" id="KW-0326">Glycosidase</keyword>
<dbReference type="Gene3D" id="2.70.98.10">
    <property type="match status" value="1"/>
</dbReference>
<feature type="chain" id="PRO_5008089097" description="beta-galactosidase" evidence="7">
    <location>
        <begin position="29"/>
        <end position="967"/>
    </location>
</feature>
<dbReference type="SUPFAM" id="SSF49785">
    <property type="entry name" value="Galactose-binding domain-like"/>
    <property type="match status" value="1"/>
</dbReference>
<dbReference type="Proteomes" id="UP000078486">
    <property type="component" value="Unassembled WGS sequence"/>
</dbReference>
<dbReference type="GO" id="GO:0030246">
    <property type="term" value="F:carbohydrate binding"/>
    <property type="evidence" value="ECO:0007669"/>
    <property type="project" value="InterPro"/>
</dbReference>
<organism evidence="9 10">
    <name type="scientific">Termitidicoccus mucosus</name>
    <dbReference type="NCBI Taxonomy" id="1184151"/>
    <lineage>
        <taxon>Bacteria</taxon>
        <taxon>Pseudomonadati</taxon>
        <taxon>Verrucomicrobiota</taxon>
        <taxon>Opitutia</taxon>
        <taxon>Opitutales</taxon>
        <taxon>Opitutaceae</taxon>
        <taxon>Termitidicoccus</taxon>
    </lineage>
</organism>
<dbReference type="InterPro" id="IPR011013">
    <property type="entry name" value="Gal_mutarotase_sf_dom"/>
</dbReference>
<dbReference type="InterPro" id="IPR004199">
    <property type="entry name" value="B-gal_small/dom_5"/>
</dbReference>
<dbReference type="Pfam" id="PF16353">
    <property type="entry name" value="LacZ_4"/>
    <property type="match status" value="1"/>
</dbReference>
<dbReference type="InterPro" id="IPR017853">
    <property type="entry name" value="GH"/>
</dbReference>
<evidence type="ECO:0000313" key="10">
    <source>
        <dbReference type="Proteomes" id="UP000078486"/>
    </source>
</evidence>
<dbReference type="InterPro" id="IPR006103">
    <property type="entry name" value="Glyco_hydro_2_cat"/>
</dbReference>
<dbReference type="Gene3D" id="2.60.40.10">
    <property type="entry name" value="Immunoglobulins"/>
    <property type="match status" value="2"/>
</dbReference>
<dbReference type="InterPro" id="IPR006102">
    <property type="entry name" value="Ig-like_GH2"/>
</dbReference>
<dbReference type="InterPro" id="IPR050347">
    <property type="entry name" value="Bact_Beta-galactosidase"/>
</dbReference>
<dbReference type="Pfam" id="PF00703">
    <property type="entry name" value="Glyco_hydro_2"/>
    <property type="match status" value="1"/>
</dbReference>
<dbReference type="InterPro" id="IPR013783">
    <property type="entry name" value="Ig-like_fold"/>
</dbReference>
<dbReference type="Pfam" id="PF02929">
    <property type="entry name" value="Bgal_small_N"/>
    <property type="match status" value="1"/>
</dbReference>
<dbReference type="InterPro" id="IPR006101">
    <property type="entry name" value="Glyco_hydro_2"/>
</dbReference>
<accession>A0A178IKP0</accession>
<keyword evidence="7" id="KW-0732">Signal</keyword>
<evidence type="ECO:0000259" key="8">
    <source>
        <dbReference type="SMART" id="SM01038"/>
    </source>
</evidence>
<dbReference type="InterPro" id="IPR014718">
    <property type="entry name" value="GH-type_carb-bd"/>
</dbReference>
<dbReference type="PANTHER" id="PTHR46323">
    <property type="entry name" value="BETA-GALACTOSIDASE"/>
    <property type="match status" value="1"/>
</dbReference>
<dbReference type="InterPro" id="IPR008979">
    <property type="entry name" value="Galactose-bd-like_sf"/>
</dbReference>
<keyword evidence="4 9" id="KW-0378">Hydrolase</keyword>
<dbReference type="GO" id="GO:0005990">
    <property type="term" value="P:lactose catabolic process"/>
    <property type="evidence" value="ECO:0007669"/>
    <property type="project" value="TreeGrafter"/>
</dbReference>
<dbReference type="Pfam" id="PF02836">
    <property type="entry name" value="Glyco_hydro_2_C"/>
    <property type="match status" value="1"/>
</dbReference>
<evidence type="ECO:0000256" key="5">
    <source>
        <dbReference type="ARBA" id="ARBA00023295"/>
    </source>
</evidence>
<evidence type="ECO:0000256" key="3">
    <source>
        <dbReference type="ARBA" id="ARBA00012756"/>
    </source>
</evidence>
<dbReference type="SUPFAM" id="SSF49303">
    <property type="entry name" value="beta-Galactosidase/glucuronidase domain"/>
    <property type="match status" value="2"/>
</dbReference>
<dbReference type="Gene3D" id="2.60.120.260">
    <property type="entry name" value="Galactose-binding domain-like"/>
    <property type="match status" value="1"/>
</dbReference>
<evidence type="ECO:0000256" key="6">
    <source>
        <dbReference type="ARBA" id="ARBA00032230"/>
    </source>
</evidence>
<feature type="signal peptide" evidence="7">
    <location>
        <begin position="1"/>
        <end position="28"/>
    </location>
</feature>
<evidence type="ECO:0000313" key="9">
    <source>
        <dbReference type="EMBL" id="OAM90434.1"/>
    </source>
</evidence>
<reference evidence="9 10" key="1">
    <citation type="submission" date="2016-01" db="EMBL/GenBank/DDBJ databases">
        <title>High potential of lignocellulose degradation of a new Verrucomicrobia species.</title>
        <authorList>
            <person name="Wang Y."/>
            <person name="Shi Y."/>
            <person name="Qiu Z."/>
            <person name="Liu S."/>
            <person name="Yang H."/>
        </authorList>
    </citation>
    <scope>NUCLEOTIDE SEQUENCE [LARGE SCALE GENOMIC DNA]</scope>
    <source>
        <strain evidence="9 10">TSB47</strain>
    </source>
</reference>
<dbReference type="InterPro" id="IPR032312">
    <property type="entry name" value="LacZ_4"/>
</dbReference>
<sequence length="967" mass="107643">MKTSLPLSLAFVMTFAATSMCAQTSALASDTTISLNGIWQFALAPTDMDTAALADFYQPDFHSQNFKPSPVPSNWTVLGYEEPVYRGFKDNKASEGFYLHDFTPPENWKNRRVLLHFGGVWSSAEVWLNGTRLGRHDSGYTSFAFDITDKFKAGETNRLAVRVRQVTREYKFDVYDDWTLGGIYRDVSLEAMPQKRWIDSVVTQTVFDDLFRDADLRVRAMVGDRHKNTLPGNYPSPGELYDLRVTLSTNEGIEVARQQLTVPAHTSTDRELRLTLRVQSPRHWNAETPYLYNLRVDLLEKGEVAHTRTERVGFRQISTDGGVFRINGQAVKLRGVNRHDEHPDVGRATTREHWLQDITLMKAANINFVRLAHYTPARGFIELCDELGMYVGNEVSIGGAGDLMYDPSFSAAALQRSHETVVRDINSPSIVYWSIGNEDPLTSIHMASVKLVKALDPTRPILLPWRWEEWLPPEIDMLAPHYWHPREYDRLAGRSNRPIITTEYTHAYGTDGFGGLEARWRELTKHPSGAGGAIWLWADQGIKTPVQKPKAKSDDRSGGDEYLRIDSAGWDGIVDAYRNPTRDYLETKAVYAQVYPATDKITFTPGDASARIPIQNDFDFTDLDAVKIAWSIHEDENELASGSGSISGQPHSVSAFKLPLEKLKTIRAGKTYYAWFIFTDAAGAEITRKAVELVPLAKSSPRISTPLKLTVSQGENVAVTVGGARYVFDPKTGHLVSAALRDKTLITDLSPVIWRKLDDSEVSVVGRRAAREASDLNRYTPSATTWNVTEENGRVAIHATVDYAIDEKNRFTTTYRYEIGTDGSLDARYEILPEVTVPCVPIVGMTVQSAPEFSAIRWLGLGPGNAYPNKRSAPILGVWAGAAGSADIAGTKAMRWLERTGAGGGFRILNVGYFEHDASAPDTLRILSGVLGRPEKGRKPDDSVPQLATGSGEPFVGFLKIELKENE</sequence>
<dbReference type="InterPro" id="IPR006104">
    <property type="entry name" value="Glyco_hydro_2_N"/>
</dbReference>
<dbReference type="EMBL" id="LRRQ01000058">
    <property type="protein sequence ID" value="OAM90434.1"/>
    <property type="molecule type" value="Genomic_DNA"/>
</dbReference>
<dbReference type="InterPro" id="IPR036156">
    <property type="entry name" value="Beta-gal/glucu_dom_sf"/>
</dbReference>
<evidence type="ECO:0000256" key="2">
    <source>
        <dbReference type="ARBA" id="ARBA00007401"/>
    </source>
</evidence>
<protein>
    <recommendedName>
        <fullName evidence="3">beta-galactosidase</fullName>
        <ecNumber evidence="3">3.2.1.23</ecNumber>
    </recommendedName>
    <alternativeName>
        <fullName evidence="6">Lactase</fullName>
    </alternativeName>
</protein>
<dbReference type="SMART" id="SM01038">
    <property type="entry name" value="Bgal_small_N"/>
    <property type="match status" value="1"/>
</dbReference>
<dbReference type="Pfam" id="PF02837">
    <property type="entry name" value="Glyco_hydro_2_N"/>
    <property type="match status" value="1"/>
</dbReference>
<gene>
    <name evidence="9" type="ORF">AW736_08130</name>
</gene>
<dbReference type="Gene3D" id="3.20.20.80">
    <property type="entry name" value="Glycosidases"/>
    <property type="match status" value="1"/>
</dbReference>
<dbReference type="PANTHER" id="PTHR46323:SF2">
    <property type="entry name" value="BETA-GALACTOSIDASE"/>
    <property type="match status" value="1"/>
</dbReference>
<dbReference type="EC" id="3.2.1.23" evidence="3"/>
<evidence type="ECO:0000256" key="4">
    <source>
        <dbReference type="ARBA" id="ARBA00022801"/>
    </source>
</evidence>
<dbReference type="PRINTS" id="PR00132">
    <property type="entry name" value="GLHYDRLASE2"/>
</dbReference>
<comment type="catalytic activity">
    <reaction evidence="1">
        <text>Hydrolysis of terminal non-reducing beta-D-galactose residues in beta-D-galactosides.</text>
        <dbReference type="EC" id="3.2.1.23"/>
    </reaction>
</comment>
<evidence type="ECO:0000256" key="7">
    <source>
        <dbReference type="SAM" id="SignalP"/>
    </source>
</evidence>
<comment type="similarity">
    <text evidence="2">Belongs to the glycosyl hydrolase 2 family.</text>
</comment>
<feature type="domain" description="Beta galactosidase small chain/" evidence="8">
    <location>
        <begin position="718"/>
        <end position="932"/>
    </location>
</feature>
<evidence type="ECO:0000256" key="1">
    <source>
        <dbReference type="ARBA" id="ARBA00001412"/>
    </source>
</evidence>
<dbReference type="AlphaFoldDB" id="A0A178IKP0"/>
<keyword evidence="10" id="KW-1185">Reference proteome</keyword>
<proteinExistence type="inferred from homology"/>